<keyword evidence="2" id="KW-1185">Reference proteome</keyword>
<comment type="caution">
    <text evidence="1">The sequence shown here is derived from an EMBL/GenBank/DDBJ whole genome shotgun (WGS) entry which is preliminary data.</text>
</comment>
<evidence type="ECO:0000313" key="1">
    <source>
        <dbReference type="EMBL" id="CCH56722.1"/>
    </source>
</evidence>
<protein>
    <submittedName>
        <fullName evidence="1">Uncharacterized protein</fullName>
    </submittedName>
</protein>
<gene>
    <name evidence="1" type="ORF">BN8_06105</name>
</gene>
<reference evidence="1 2" key="1">
    <citation type="journal article" date="2012" name="J. Bacteriol.">
        <title>Genome Sequence of the Filamentous Bacterium Fibrisoma limi BUZ 3T.</title>
        <authorList>
            <person name="Filippini M."/>
            <person name="Qi W."/>
            <person name="Jaenicke S."/>
            <person name="Goesmann A."/>
            <person name="Smits T.H."/>
            <person name="Bagheri H.C."/>
        </authorList>
    </citation>
    <scope>NUCLEOTIDE SEQUENCE [LARGE SCALE GENOMIC DNA]</scope>
    <source>
        <strain evidence="2">BUZ 3T</strain>
    </source>
</reference>
<dbReference type="Proteomes" id="UP000009309">
    <property type="component" value="Unassembled WGS sequence"/>
</dbReference>
<evidence type="ECO:0000313" key="2">
    <source>
        <dbReference type="Proteomes" id="UP000009309"/>
    </source>
</evidence>
<dbReference type="EMBL" id="CAIT01000009">
    <property type="protein sequence ID" value="CCH56722.1"/>
    <property type="molecule type" value="Genomic_DNA"/>
</dbReference>
<sequence>METIQTAFDTFADTLRDAAARRQFVRLEYMTDLHEFIKADVLLKSATATNGVDVLELANGEQVPFNRVVSISGQLSPRYPGYGNYSCDC</sequence>
<dbReference type="RefSeq" id="WP_009285287.1">
    <property type="nucleotide sequence ID" value="NZ_CAIT01000009.1"/>
</dbReference>
<proteinExistence type="predicted"/>
<dbReference type="eggNOG" id="ENOG50331NR">
    <property type="taxonomic scope" value="Bacteria"/>
</dbReference>
<name>I2GS44_9BACT</name>
<organism evidence="1 2">
    <name type="scientific">Fibrisoma limi BUZ 3</name>
    <dbReference type="NCBI Taxonomy" id="1185876"/>
    <lineage>
        <taxon>Bacteria</taxon>
        <taxon>Pseudomonadati</taxon>
        <taxon>Bacteroidota</taxon>
        <taxon>Cytophagia</taxon>
        <taxon>Cytophagales</taxon>
        <taxon>Spirosomataceae</taxon>
        <taxon>Fibrisoma</taxon>
    </lineage>
</organism>
<dbReference type="STRING" id="1185876.BN8_06105"/>
<dbReference type="AlphaFoldDB" id="I2GS44"/>
<accession>I2GS44</accession>